<protein>
    <submittedName>
        <fullName evidence="1">Uncharacterized protein</fullName>
    </submittedName>
</protein>
<dbReference type="SUPFAM" id="SSF69572">
    <property type="entry name" value="Activating enzymes of the ubiquitin-like proteins"/>
    <property type="match status" value="1"/>
</dbReference>
<dbReference type="RefSeq" id="WP_369192351.1">
    <property type="nucleotide sequence ID" value="NZ_CP163431.1"/>
</dbReference>
<dbReference type="GO" id="GO:0016491">
    <property type="term" value="F:oxidoreductase activity"/>
    <property type="evidence" value="ECO:0007669"/>
    <property type="project" value="InterPro"/>
</dbReference>
<dbReference type="InterPro" id="IPR000415">
    <property type="entry name" value="Nitroreductase-like"/>
</dbReference>
<dbReference type="GO" id="GO:0008641">
    <property type="term" value="F:ubiquitin-like modifier activating enzyme activity"/>
    <property type="evidence" value="ECO:0007669"/>
    <property type="project" value="InterPro"/>
</dbReference>
<dbReference type="Gene3D" id="3.40.109.10">
    <property type="entry name" value="NADH Oxidase"/>
    <property type="match status" value="1"/>
</dbReference>
<reference evidence="1" key="1">
    <citation type="submission" date="2024-07" db="EMBL/GenBank/DDBJ databases">
        <authorList>
            <person name="Yu S.T."/>
        </authorList>
    </citation>
    <scope>NUCLEOTIDE SEQUENCE</scope>
    <source>
        <strain evidence="1">R08</strain>
    </source>
</reference>
<dbReference type="PANTHER" id="PTHR43745">
    <property type="entry name" value="NITROREDUCTASE MJ1384-RELATED"/>
    <property type="match status" value="1"/>
</dbReference>
<evidence type="ECO:0000313" key="1">
    <source>
        <dbReference type="EMBL" id="XDQ07580.1"/>
    </source>
</evidence>
<dbReference type="InterPro" id="IPR052544">
    <property type="entry name" value="Bacteriocin_Proc_Enz"/>
</dbReference>
<accession>A0AB39MP57</accession>
<name>A0AB39MP57_9ACTN</name>
<gene>
    <name evidence="1" type="ORF">AB5J58_48700</name>
</gene>
<dbReference type="Gene3D" id="3.40.50.720">
    <property type="entry name" value="NAD(P)-binding Rossmann-like Domain"/>
    <property type="match status" value="1"/>
</dbReference>
<dbReference type="InterPro" id="IPR035985">
    <property type="entry name" value="Ubiquitin-activating_enz"/>
</dbReference>
<sequence>MTDHTTGTDRPQFTATEALASTTGMKAVPLPVRPRLCPGLMVLPDRSGIIIEGGPARRHLTGVAARELLPRMLPLLDGTRTTAALAGELGITVAQATQAVATLNLCQLVEEGAEGAGPDSDDPTSVFLSRTVGLHRVHRSGAAAAAAIRAAAVVVVAPGPAGTETAADLEALGLGAVLVRATAAEVGDTDLALLRAAPRALVMALEKPASVEAMAELEGRCREAGVPLLRCAATAAAVEVGPLFHHAFTACYRCFVAAADPASADAANGPVPFGLALALGVDELLGLLTGNATSQAYRTLNVLTLPDLSRSRRLLTPAPDCPSCKDLPSAGQKSADAAYAFEQQVEHKPVELVLPGHDAWQFQVGIKQLQVQRPNFGHHPFLDFPPTTDMTPYAPGAGYERQRAADGSTGVSPQVAAYLLSRVGGRQDRMTSAGTYQRWAASAGNLGSVTPYLLTRPSWIPGLPGTVFRYDDVRHGLIAVSAQEQPLADLLSGTDLDERELTCCVVLVAALSRVQAKYQRFAFRLVHLDAGVATAQLAYLADDLGVDLSLASRWDSGLEHSLELSPGREVVTAVTGLR</sequence>
<dbReference type="EMBL" id="CP163431">
    <property type="protein sequence ID" value="XDQ07580.1"/>
    <property type="molecule type" value="Genomic_DNA"/>
</dbReference>
<proteinExistence type="predicted"/>
<organism evidence="1">
    <name type="scientific">Streptomyces sp. R08</name>
    <dbReference type="NCBI Taxonomy" id="3238624"/>
    <lineage>
        <taxon>Bacteria</taxon>
        <taxon>Bacillati</taxon>
        <taxon>Actinomycetota</taxon>
        <taxon>Actinomycetes</taxon>
        <taxon>Kitasatosporales</taxon>
        <taxon>Streptomycetaceae</taxon>
        <taxon>Streptomyces</taxon>
    </lineage>
</organism>
<dbReference type="AlphaFoldDB" id="A0AB39MP57"/>
<dbReference type="PANTHER" id="PTHR43745:SF2">
    <property type="entry name" value="NITROREDUCTASE MJ1384-RELATED"/>
    <property type="match status" value="1"/>
</dbReference>